<evidence type="ECO:0000256" key="9">
    <source>
        <dbReference type="SAM" id="MobiDB-lite"/>
    </source>
</evidence>
<evidence type="ECO:0000256" key="3">
    <source>
        <dbReference type="ARBA" id="ARBA00022737"/>
    </source>
</evidence>
<feature type="domain" description="C2H2-type" evidence="10">
    <location>
        <begin position="589"/>
        <end position="617"/>
    </location>
</feature>
<reference evidence="11 12" key="1">
    <citation type="submission" date="2018-04" db="EMBL/GenBank/DDBJ databases">
        <authorList>
            <person name="Zhang X."/>
            <person name="Yuan J."/>
            <person name="Li F."/>
            <person name="Xiang J."/>
        </authorList>
    </citation>
    <scope>NUCLEOTIDE SEQUENCE [LARGE SCALE GENOMIC DNA]</scope>
    <source>
        <tissue evidence="11">Muscle</tissue>
    </source>
</reference>
<dbReference type="InterPro" id="IPR050589">
    <property type="entry name" value="Ikaros_C2H2-ZF"/>
</dbReference>
<sequence length="1453" mass="161257">MPVSTARTPCQSQQTPLKCLKEVDADDGKEKTQKDEGGLEREGGEGDGDEEDEGEGEEDEAGPQLQLSPSGQYFIQTPDGQIIQVLGSLDDESIQAEPILGESQASEADEGRARSENIVAVGETERNMQIFVVGGNSGEEVYLINAPEREIGDSDQGSALPVSAMMLKDVEASSAQADLTTGKLPADLEAKAGEAENLLTVSLQGENQSLKNSFLDTLPKVPLEKDSLDIQISTPQIQGQVSKPRTALPFAKSLSLSKVLSTDKQTLETKTKPRLPIKMQSPLELLTEGMRVQTDRGEMMAFNLSSVTQAKQMGLHGQKSLKNIASLFGSVVKVLRPVAEEKKQEVLEIKDRPILLSCNECGALLHSERSLQIHIRRYHEEWQDECSLCGEKFYSASYVRSHIQKVHSQDASFQCRLCSYESNELKAIIKHQKVHGKCQSCEKCGKKYKTPKVFRAHVMNCKGSLKMESRVPSKRKGTQVSTSSDDSSQRDGDTDVGVHEVSGEPQAKHQKIEVNVTENREVSSLETYSPTKTVQTKRRYGKVCQAEEGVKKKDAEFKPTSKHYHQQILKMTVEQRPTRHSARGRDRTHRCYLCFKLFSTANELDAHKESYHQVKSARPVRVRTDASLEEEEEDFASTTSVNIKSSHTQSHEDVVIKEEPLEFAEEYENVTIILDDVMKSTHVVKPLCIACKAVTNTDYRKSSKWFSKVPDDDHSEALKRFEQFFPCAIDPKKLMVPWVICKKCVLLIDKIADMEEKLNSMKSDLMLRFRGSDKDTSDNLNDLPQSDLSENVSSLSADNTGLPGQGDLAEGIGKSLADIEAYMKDTCEIMEITKLRKRPGRPRRQQAEKLTPVIVSGDEEEEPTSMNEVVKIVAKGLKKETKASSVEVTCKNWNDRKGSTEVSQKNAEENCLPRVKEEPIHDGFEDIIPGPDSSSWDEIGSNSLACLTNLQEEDFLIGSTKVRKGGDSTSQLFTDQNSSIDSSATEASQDAEHLGQTSEKPLDNDATDQGSNKLKPEQRLEDMSLEKKPDMPLVFETGDSSESQCSKSRDKETEQNLRNFMGALEEAANDLVKKQSEDPQSTDMEKDAPNIEIGKLLKIPNNKVLGKKRAMIREERNRMSYRVDGATHKPWACSECHKGFSTQRGACDHYAASHSGQSYSCEYCRASYVRKRDLIGHYNKVHLNTKPYKCKHADCDEKFSCHSDLYRHFNSAHNSQNSQTSFTCQNCCATFAKKRYLDSHLLSCASKASDHMPYKCTVCDKAFKLCGEGFMRRSAIENHILDRHHGLEFMLSSNTARSNKEGGMATSATSPFISVVGAEDASTDDSYIVIYADEDEELENSQEMEVTVSAEGGENSAGLTSKQLPLGASCHAGSSVTVEQQPDVLSRVIMKGETSSDNAEAIIAFMSTEDEVVVPTITMQEDTASNIDQVMEIDPAQFSQEVVTCSGTVPEYT</sequence>
<feature type="compositionally biased region" description="Basic and acidic residues" evidence="9">
    <location>
        <begin position="1014"/>
        <end position="1030"/>
    </location>
</feature>
<feature type="region of interest" description="Disordered" evidence="9">
    <location>
        <begin position="774"/>
        <end position="806"/>
    </location>
</feature>
<dbReference type="GO" id="GO:0000978">
    <property type="term" value="F:RNA polymerase II cis-regulatory region sequence-specific DNA binding"/>
    <property type="evidence" value="ECO:0007669"/>
    <property type="project" value="TreeGrafter"/>
</dbReference>
<feature type="region of interest" description="Disordered" evidence="9">
    <location>
        <begin position="467"/>
        <end position="509"/>
    </location>
</feature>
<keyword evidence="6" id="KW-0238">DNA-binding</keyword>
<dbReference type="InterPro" id="IPR013087">
    <property type="entry name" value="Znf_C2H2_type"/>
</dbReference>
<dbReference type="Gene3D" id="3.30.160.60">
    <property type="entry name" value="Classic Zinc Finger"/>
    <property type="match status" value="3"/>
</dbReference>
<dbReference type="SUPFAM" id="SSF57667">
    <property type="entry name" value="beta-beta-alpha zinc fingers"/>
    <property type="match status" value="2"/>
</dbReference>
<feature type="region of interest" description="Disordered" evidence="9">
    <location>
        <begin position="961"/>
        <end position="1053"/>
    </location>
</feature>
<evidence type="ECO:0000259" key="10">
    <source>
        <dbReference type="PROSITE" id="PS50157"/>
    </source>
</evidence>
<accession>A0A3R7N8T4</accession>
<dbReference type="Proteomes" id="UP000283509">
    <property type="component" value="Unassembled WGS sequence"/>
</dbReference>
<feature type="compositionally biased region" description="Basic and acidic residues" evidence="9">
    <location>
        <begin position="19"/>
        <end position="44"/>
    </location>
</feature>
<feature type="domain" description="C2H2-type" evidence="10">
    <location>
        <begin position="384"/>
        <end position="412"/>
    </location>
</feature>
<comment type="subcellular location">
    <subcellularLocation>
        <location evidence="1">Nucleus</location>
    </subcellularLocation>
</comment>
<evidence type="ECO:0000256" key="6">
    <source>
        <dbReference type="ARBA" id="ARBA00023125"/>
    </source>
</evidence>
<name>A0A3R7N8T4_PENVA</name>
<reference evidence="11 12" key="2">
    <citation type="submission" date="2019-01" db="EMBL/GenBank/DDBJ databases">
        <title>The decoding of complex shrimp genome reveals the adaptation for benthos swimmer, frequently molting mechanism and breeding impact on genome.</title>
        <authorList>
            <person name="Sun Y."/>
            <person name="Gao Y."/>
            <person name="Yu Y."/>
        </authorList>
    </citation>
    <scope>NUCLEOTIDE SEQUENCE [LARGE SCALE GENOMIC DNA]</scope>
    <source>
        <tissue evidence="11">Muscle</tissue>
    </source>
</reference>
<dbReference type="PROSITE" id="PS50157">
    <property type="entry name" value="ZINC_FINGER_C2H2_2"/>
    <property type="match status" value="7"/>
</dbReference>
<evidence type="ECO:0000256" key="5">
    <source>
        <dbReference type="ARBA" id="ARBA00022833"/>
    </source>
</evidence>
<keyword evidence="4 8" id="KW-0863">Zinc-finger</keyword>
<evidence type="ECO:0000256" key="7">
    <source>
        <dbReference type="ARBA" id="ARBA00023242"/>
    </source>
</evidence>
<dbReference type="PANTHER" id="PTHR24404">
    <property type="entry name" value="ZINC FINGER PROTEIN"/>
    <property type="match status" value="1"/>
</dbReference>
<feature type="compositionally biased region" description="Polar residues" evidence="9">
    <location>
        <begin position="967"/>
        <end position="988"/>
    </location>
</feature>
<evidence type="ECO:0000256" key="2">
    <source>
        <dbReference type="ARBA" id="ARBA00022723"/>
    </source>
</evidence>
<feature type="compositionally biased region" description="Acidic residues" evidence="9">
    <location>
        <begin position="45"/>
        <end position="61"/>
    </location>
</feature>
<dbReference type="GO" id="GO:0003700">
    <property type="term" value="F:DNA-binding transcription factor activity"/>
    <property type="evidence" value="ECO:0007669"/>
    <property type="project" value="TreeGrafter"/>
</dbReference>
<feature type="compositionally biased region" description="Polar residues" evidence="9">
    <location>
        <begin position="1"/>
        <end position="16"/>
    </location>
</feature>
<feature type="domain" description="C2H2-type" evidence="10">
    <location>
        <begin position="1188"/>
        <end position="1218"/>
    </location>
</feature>
<protein>
    <submittedName>
        <fullName evidence="11">Putative gastrula zinc finger protein XlCGF57.1-like</fullName>
    </submittedName>
</protein>
<dbReference type="OrthoDB" id="4748970at2759"/>
<proteinExistence type="predicted"/>
<feature type="domain" description="C2H2-type" evidence="10">
    <location>
        <begin position="1254"/>
        <end position="1289"/>
    </location>
</feature>
<evidence type="ECO:0000313" key="12">
    <source>
        <dbReference type="Proteomes" id="UP000283509"/>
    </source>
</evidence>
<feature type="domain" description="C2H2-type" evidence="10">
    <location>
        <begin position="1131"/>
        <end position="1159"/>
    </location>
</feature>
<dbReference type="InterPro" id="IPR036236">
    <property type="entry name" value="Znf_C2H2_sf"/>
</dbReference>
<dbReference type="GO" id="GO:0006357">
    <property type="term" value="P:regulation of transcription by RNA polymerase II"/>
    <property type="evidence" value="ECO:0007669"/>
    <property type="project" value="TreeGrafter"/>
</dbReference>
<organism evidence="11 12">
    <name type="scientific">Penaeus vannamei</name>
    <name type="common">Whiteleg shrimp</name>
    <name type="synonym">Litopenaeus vannamei</name>
    <dbReference type="NCBI Taxonomy" id="6689"/>
    <lineage>
        <taxon>Eukaryota</taxon>
        <taxon>Metazoa</taxon>
        <taxon>Ecdysozoa</taxon>
        <taxon>Arthropoda</taxon>
        <taxon>Crustacea</taxon>
        <taxon>Multicrustacea</taxon>
        <taxon>Malacostraca</taxon>
        <taxon>Eumalacostraca</taxon>
        <taxon>Eucarida</taxon>
        <taxon>Decapoda</taxon>
        <taxon>Dendrobranchiata</taxon>
        <taxon>Penaeoidea</taxon>
        <taxon>Penaeidae</taxon>
        <taxon>Penaeus</taxon>
    </lineage>
</organism>
<feature type="compositionally biased region" description="Polar residues" evidence="9">
    <location>
        <begin position="778"/>
        <end position="799"/>
    </location>
</feature>
<feature type="domain" description="C2H2-type" evidence="10">
    <location>
        <begin position="356"/>
        <end position="384"/>
    </location>
</feature>
<keyword evidence="12" id="KW-1185">Reference proteome</keyword>
<evidence type="ECO:0000256" key="8">
    <source>
        <dbReference type="PROSITE-ProRule" id="PRU00042"/>
    </source>
</evidence>
<dbReference type="EMBL" id="QCYY01001126">
    <property type="protein sequence ID" value="ROT80358.1"/>
    <property type="molecule type" value="Genomic_DNA"/>
</dbReference>
<feature type="region of interest" description="Disordered" evidence="9">
    <location>
        <begin position="1"/>
        <end position="73"/>
    </location>
</feature>
<feature type="compositionally biased region" description="Basic and acidic residues" evidence="9">
    <location>
        <begin position="487"/>
        <end position="509"/>
    </location>
</feature>
<keyword evidence="7" id="KW-0539">Nucleus</keyword>
<comment type="caution">
    <text evidence="11">The sequence shown here is derived from an EMBL/GenBank/DDBJ whole genome shotgun (WGS) entry which is preliminary data.</text>
</comment>
<gene>
    <name evidence="11" type="ORF">C7M84_000899</name>
</gene>
<evidence type="ECO:0000256" key="1">
    <source>
        <dbReference type="ARBA" id="ARBA00004123"/>
    </source>
</evidence>
<evidence type="ECO:0000256" key="4">
    <source>
        <dbReference type="ARBA" id="ARBA00022771"/>
    </source>
</evidence>
<dbReference type="GO" id="GO:0008270">
    <property type="term" value="F:zinc ion binding"/>
    <property type="evidence" value="ECO:0007669"/>
    <property type="project" value="UniProtKB-KW"/>
</dbReference>
<dbReference type="PROSITE" id="PS00028">
    <property type="entry name" value="ZINC_FINGER_C2H2_1"/>
    <property type="match status" value="6"/>
</dbReference>
<keyword evidence="2" id="KW-0479">Metal-binding</keyword>
<dbReference type="PANTHER" id="PTHR24404:SF114">
    <property type="entry name" value="KLUMPFUSS, ISOFORM B-RELATED"/>
    <property type="match status" value="1"/>
</dbReference>
<dbReference type="SMART" id="SM00355">
    <property type="entry name" value="ZnF_C2H2"/>
    <property type="match status" value="10"/>
</dbReference>
<keyword evidence="3" id="KW-0677">Repeat</keyword>
<evidence type="ECO:0000313" key="11">
    <source>
        <dbReference type="EMBL" id="ROT80358.1"/>
    </source>
</evidence>
<feature type="domain" description="C2H2-type" evidence="10">
    <location>
        <begin position="1159"/>
        <end position="1187"/>
    </location>
</feature>
<keyword evidence="5" id="KW-0862">Zinc</keyword>
<dbReference type="GO" id="GO:0005634">
    <property type="term" value="C:nucleus"/>
    <property type="evidence" value="ECO:0007669"/>
    <property type="project" value="UniProtKB-SubCell"/>
</dbReference>